<gene>
    <name evidence="9" type="ordered locus">MA_3868</name>
</gene>
<keyword evidence="4" id="KW-0808">Transferase</keyword>
<keyword evidence="6" id="KW-1133">Transmembrane helix</keyword>
<keyword evidence="10" id="KW-1185">Reference proteome</keyword>
<dbReference type="PANTHER" id="PTHR10859">
    <property type="entry name" value="GLYCOSYL TRANSFERASE"/>
    <property type="match status" value="1"/>
</dbReference>
<evidence type="ECO:0000256" key="1">
    <source>
        <dbReference type="ARBA" id="ARBA00004308"/>
    </source>
</evidence>
<evidence type="ECO:0000256" key="4">
    <source>
        <dbReference type="ARBA" id="ARBA00022679"/>
    </source>
</evidence>
<keyword evidence="7" id="KW-0472">Membrane</keyword>
<proteinExistence type="inferred from homology"/>
<dbReference type="SUPFAM" id="SSF53448">
    <property type="entry name" value="Nucleotide-diphospho-sugar transferases"/>
    <property type="match status" value="1"/>
</dbReference>
<evidence type="ECO:0000256" key="6">
    <source>
        <dbReference type="ARBA" id="ARBA00022989"/>
    </source>
</evidence>
<evidence type="ECO:0000256" key="7">
    <source>
        <dbReference type="ARBA" id="ARBA00023136"/>
    </source>
</evidence>
<keyword evidence="5" id="KW-0812">Transmembrane</keyword>
<dbReference type="InterPro" id="IPR001173">
    <property type="entry name" value="Glyco_trans_2-like"/>
</dbReference>
<dbReference type="InterPro" id="IPR035518">
    <property type="entry name" value="DPG_synthase"/>
</dbReference>
<dbReference type="AlphaFoldDB" id="Q8TJC0"/>
<dbReference type="PhylomeDB" id="Q8TJC0"/>
<dbReference type="Gene3D" id="3.90.550.10">
    <property type="entry name" value="Spore Coat Polysaccharide Biosynthesis Protein SpsA, Chain A"/>
    <property type="match status" value="1"/>
</dbReference>
<feature type="domain" description="Glycosyltransferase 2-like" evidence="8">
    <location>
        <begin position="5"/>
        <end position="169"/>
    </location>
</feature>
<dbReference type="Pfam" id="PF00535">
    <property type="entry name" value="Glycos_transf_2"/>
    <property type="match status" value="1"/>
</dbReference>
<dbReference type="GO" id="GO:0012505">
    <property type="term" value="C:endomembrane system"/>
    <property type="evidence" value="ECO:0007669"/>
    <property type="project" value="UniProtKB-SubCell"/>
</dbReference>
<dbReference type="FunFam" id="3.90.550.10:FF:000131">
    <property type="entry name" value="Glycosyl transferase"/>
    <property type="match status" value="1"/>
</dbReference>
<comment type="similarity">
    <text evidence="2">Belongs to the glycosyltransferase 2 family.</text>
</comment>
<dbReference type="EnsemblBacteria" id="AAM07219">
    <property type="protein sequence ID" value="AAM07219"/>
    <property type="gene ID" value="MA_3868"/>
</dbReference>
<protein>
    <submittedName>
        <fullName evidence="9">Glycosyltransferase</fullName>
    </submittedName>
</protein>
<dbReference type="KEGG" id="mac:MA_3868"/>
<dbReference type="InterPro" id="IPR029044">
    <property type="entry name" value="Nucleotide-diphossugar_trans"/>
</dbReference>
<evidence type="ECO:0000256" key="3">
    <source>
        <dbReference type="ARBA" id="ARBA00022676"/>
    </source>
</evidence>
<reference evidence="9 10" key="1">
    <citation type="journal article" date="2002" name="Genome Res.">
        <title>The genome of Methanosarcina acetivorans reveals extensive metabolic and physiological diversity.</title>
        <authorList>
            <person name="Galagan J.E."/>
            <person name="Nusbaum C."/>
            <person name="Roy A."/>
            <person name="Endrizzi M.G."/>
            <person name="Macdonald P."/>
            <person name="FitzHugh W."/>
            <person name="Calvo S."/>
            <person name="Engels R."/>
            <person name="Smirnov S."/>
            <person name="Atnoor D."/>
            <person name="Brown A."/>
            <person name="Allen N."/>
            <person name="Naylor J."/>
            <person name="Stange-Thomann N."/>
            <person name="DeArellano K."/>
            <person name="Johnson R."/>
            <person name="Linton L."/>
            <person name="McEwan P."/>
            <person name="McKernan K."/>
            <person name="Talamas J."/>
            <person name="Tirrell A."/>
            <person name="Ye W."/>
            <person name="Zimmer A."/>
            <person name="Barber R.D."/>
            <person name="Cann I."/>
            <person name="Graham D.E."/>
            <person name="Grahame D.A."/>
            <person name="Guss A."/>
            <person name="Hedderich R."/>
            <person name="Ingram-Smith C."/>
            <person name="Kuettner C.H."/>
            <person name="Krzycki J.A."/>
            <person name="Leigh J.A."/>
            <person name="Li W."/>
            <person name="Liu J."/>
            <person name="Mukhopadhyay B."/>
            <person name="Reeve J.N."/>
            <person name="Smith K."/>
            <person name="Springer T.A."/>
            <person name="Umayam L.A."/>
            <person name="White O."/>
            <person name="White R.H."/>
            <person name="de Macario E.C."/>
            <person name="Ferry J.G."/>
            <person name="Jarrell K.F."/>
            <person name="Jing H."/>
            <person name="Macario A.J.L."/>
            <person name="Paulsen I."/>
            <person name="Pritchett M."/>
            <person name="Sowers K.R."/>
            <person name="Swanson R.V."/>
            <person name="Zinder S.H."/>
            <person name="Lander E."/>
            <person name="Metcalf W.W."/>
            <person name="Birren B."/>
        </authorList>
    </citation>
    <scope>NUCLEOTIDE SEQUENCE [LARGE SCALE GENOMIC DNA]</scope>
    <source>
        <strain evidence="10">ATCC 35395 / DSM 2834 / JCM 12185 / C2A</strain>
    </source>
</reference>
<keyword evidence="3" id="KW-0328">Glycosyltransferase</keyword>
<dbReference type="STRING" id="188937.MA_3868"/>
<name>Q8TJC0_METAC</name>
<organism evidence="9 10">
    <name type="scientific">Methanosarcina acetivorans (strain ATCC 35395 / DSM 2834 / JCM 12185 / C2A)</name>
    <dbReference type="NCBI Taxonomy" id="188937"/>
    <lineage>
        <taxon>Archaea</taxon>
        <taxon>Methanobacteriati</taxon>
        <taxon>Methanobacteriota</taxon>
        <taxon>Stenosarchaea group</taxon>
        <taxon>Methanomicrobia</taxon>
        <taxon>Methanosarcinales</taxon>
        <taxon>Methanosarcinaceae</taxon>
        <taxon>Methanosarcina</taxon>
    </lineage>
</organism>
<dbReference type="GO" id="GO:0006487">
    <property type="term" value="P:protein N-linked glycosylation"/>
    <property type="evidence" value="ECO:0000318"/>
    <property type="project" value="GO_Central"/>
</dbReference>
<evidence type="ECO:0000259" key="8">
    <source>
        <dbReference type="Pfam" id="PF00535"/>
    </source>
</evidence>
<evidence type="ECO:0000256" key="2">
    <source>
        <dbReference type="ARBA" id="ARBA00006739"/>
    </source>
</evidence>
<dbReference type="CAZy" id="GT2">
    <property type="family name" value="Glycosyltransferase Family 2"/>
</dbReference>
<dbReference type="InParanoid" id="Q8TJC0"/>
<evidence type="ECO:0000256" key="5">
    <source>
        <dbReference type="ARBA" id="ARBA00022692"/>
    </source>
</evidence>
<dbReference type="GO" id="GO:0016757">
    <property type="term" value="F:glycosyltransferase activity"/>
    <property type="evidence" value="ECO:0007669"/>
    <property type="project" value="UniProtKB-KW"/>
</dbReference>
<evidence type="ECO:0000313" key="9">
    <source>
        <dbReference type="EMBL" id="AAM07219.1"/>
    </source>
</evidence>
<dbReference type="HOGENOM" id="CLU_033536_9_0_2"/>
<dbReference type="Proteomes" id="UP000002487">
    <property type="component" value="Chromosome"/>
</dbReference>
<dbReference type="CDD" id="cd04188">
    <property type="entry name" value="DPG_synthase"/>
    <property type="match status" value="1"/>
</dbReference>
<dbReference type="EMBL" id="AE010299">
    <property type="protein sequence ID" value="AAM07219.1"/>
    <property type="molecule type" value="Genomic_DNA"/>
</dbReference>
<accession>Q8TJC0</accession>
<comment type="subcellular location">
    <subcellularLocation>
        <location evidence="1">Endomembrane system</location>
    </subcellularLocation>
</comment>
<sequence length="248" mass="28360">MTRVSLVLPAYNEVTRIEKTVNQTAETLRDITSSFEIIIAEDGSIDGTDRIAGKLAQEHNCISHLHSDSRQGRGRALNRAFKSASGDVLCYIDVDLATDMSHLKELIESISIEGYDFATGSRMMPQSNVKRPLKRGIASKGFNFLVHTVLHSKLYDHQCGFKAFKKAPLFELIDDVEDEHWFWDTELMVLAQAREFKVKEFPVIWRHGGTTKVNLKKDILEMGSQIFRLWWSLKRQPKEKTVKSCEML</sequence>
<evidence type="ECO:0000313" key="10">
    <source>
        <dbReference type="Proteomes" id="UP000002487"/>
    </source>
</evidence>
<dbReference type="PANTHER" id="PTHR10859:SF105">
    <property type="entry name" value="DOLICHYL-PHOSPHATE BETA-D-MANNOSYLTRANSFERASE"/>
    <property type="match status" value="1"/>
</dbReference>